<sequence length="240" mass="26732">PRSGCFNCGKDHFLSDCPDADEAQKEAILAKRTSKSKAYKKHRVKRVEQRARDADRVRPMATINGALDMPYCADSGVDARLTLNTATRPLRCQNLKRCLVVESNDSELIVGRLLLMELGIDVDPELEQLAARDISDNDEFGDPNGIPLCAVTLNDDIAKTIEAMVTGAAIREVVDAAGAVRLRRILSSFTGWRLVLGDDPPARVPPLELQLKPNARPYRCKVRQYSQKNLNFWRSSTQNL</sequence>
<dbReference type="AlphaFoldDB" id="A0A225V502"/>
<organism evidence="1 2">
    <name type="scientific">Phytophthora megakarya</name>
    <dbReference type="NCBI Taxonomy" id="4795"/>
    <lineage>
        <taxon>Eukaryota</taxon>
        <taxon>Sar</taxon>
        <taxon>Stramenopiles</taxon>
        <taxon>Oomycota</taxon>
        <taxon>Peronosporomycetes</taxon>
        <taxon>Peronosporales</taxon>
        <taxon>Peronosporaceae</taxon>
        <taxon>Phytophthora</taxon>
    </lineage>
</organism>
<dbReference type="OrthoDB" id="128718at2759"/>
<feature type="non-terminal residue" evidence="1">
    <location>
        <position position="1"/>
    </location>
</feature>
<evidence type="ECO:0000313" key="2">
    <source>
        <dbReference type="Proteomes" id="UP000198211"/>
    </source>
</evidence>
<gene>
    <name evidence="1" type="ORF">PHMEG_00028406</name>
</gene>
<evidence type="ECO:0000313" key="1">
    <source>
        <dbReference type="EMBL" id="OWZ00403.1"/>
    </source>
</evidence>
<dbReference type="Proteomes" id="UP000198211">
    <property type="component" value="Unassembled WGS sequence"/>
</dbReference>
<accession>A0A225V502</accession>
<dbReference type="EMBL" id="NBNE01007629">
    <property type="protein sequence ID" value="OWZ00403.1"/>
    <property type="molecule type" value="Genomic_DNA"/>
</dbReference>
<keyword evidence="2" id="KW-1185">Reference proteome</keyword>
<protein>
    <recommendedName>
        <fullName evidence="3">CCHC-type domain-containing protein</fullName>
    </recommendedName>
</protein>
<proteinExistence type="predicted"/>
<evidence type="ECO:0008006" key="3">
    <source>
        <dbReference type="Google" id="ProtNLM"/>
    </source>
</evidence>
<name>A0A225V502_9STRA</name>
<comment type="caution">
    <text evidence="1">The sequence shown here is derived from an EMBL/GenBank/DDBJ whole genome shotgun (WGS) entry which is preliminary data.</text>
</comment>
<reference evidence="2" key="1">
    <citation type="submission" date="2017-03" db="EMBL/GenBank/DDBJ databases">
        <title>Phytopthora megakarya and P. palmivora, two closely related causual agents of cacao black pod achieved similar genome size and gene model numbers by different mechanisms.</title>
        <authorList>
            <person name="Ali S."/>
            <person name="Shao J."/>
            <person name="Larry D.J."/>
            <person name="Kronmiller B."/>
            <person name="Shen D."/>
            <person name="Strem M.D."/>
            <person name="Melnick R.L."/>
            <person name="Guiltinan M.J."/>
            <person name="Tyler B.M."/>
            <person name="Meinhardt L.W."/>
            <person name="Bailey B.A."/>
        </authorList>
    </citation>
    <scope>NUCLEOTIDE SEQUENCE [LARGE SCALE GENOMIC DNA]</scope>
    <source>
        <strain evidence="2">zdho120</strain>
    </source>
</reference>